<gene>
    <name evidence="1" type="ORF">J4050_11435</name>
</gene>
<dbReference type="Gene3D" id="2.170.120.40">
    <property type="entry name" value="YbbR-like domain"/>
    <property type="match status" value="1"/>
</dbReference>
<dbReference type="PANTHER" id="PTHR37804">
    <property type="entry name" value="CDAA REGULATORY PROTEIN CDAR"/>
    <property type="match status" value="1"/>
</dbReference>
<dbReference type="Proteomes" id="UP000676776">
    <property type="component" value="Unassembled WGS sequence"/>
</dbReference>
<comment type="caution">
    <text evidence="1">The sequence shown here is derived from an EMBL/GenBank/DDBJ whole genome shotgun (WGS) entry which is preliminary data.</text>
</comment>
<keyword evidence="2" id="KW-1185">Reference proteome</keyword>
<sequence length="316" mass="35881">MKAKVLKIIRKRTVKQFAAFFLLAFVFLVFSKLSNDYRQDFQIELQLNNLDDDIVLSNDSTNYVTAIVEAKGFAFLPYMFSNQIAMQFNSKSDVINTKEAFVFDVAKHKYMFEEKLGESYIIRSLKPDTIVFEYSKLASKKVPLKLVSDIDFAAGYDLLGDFEFDTDSIKIVGSEDAIASITELQTELLSLTNVNTDIKETLDVEVGKYPDVEIVPKEVSVTGSVSRFTEGTLEIPILITNKPEGVQINVFPKTVSVSFYVDLKRYNDILPSDFIVECEFPNDMSKASYLLPKLTKTPEVVKRAVIKQKRIDFIIL</sequence>
<dbReference type="RefSeq" id="WP_208154719.1">
    <property type="nucleotide sequence ID" value="NZ_JAGEVF010000009.1"/>
</dbReference>
<dbReference type="InterPro" id="IPR012505">
    <property type="entry name" value="YbbR"/>
</dbReference>
<dbReference type="EMBL" id="JAGEVF010000009">
    <property type="protein sequence ID" value="MBO3117364.1"/>
    <property type="molecule type" value="Genomic_DNA"/>
</dbReference>
<protein>
    <submittedName>
        <fullName evidence="1">YbbR-like domain-containing protein</fullName>
    </submittedName>
</protein>
<evidence type="ECO:0000313" key="2">
    <source>
        <dbReference type="Proteomes" id="UP000676776"/>
    </source>
</evidence>
<dbReference type="InterPro" id="IPR053154">
    <property type="entry name" value="c-di-AMP_regulator"/>
</dbReference>
<reference evidence="1 2" key="1">
    <citation type="submission" date="2021-03" db="EMBL/GenBank/DDBJ databases">
        <title>Winogradskyella sp. nov., isolated from costal sediment.</title>
        <authorList>
            <person name="Gao C."/>
        </authorList>
    </citation>
    <scope>NUCLEOTIDE SEQUENCE [LARGE SCALE GENOMIC DNA]</scope>
    <source>
        <strain evidence="1 2">DF17</strain>
    </source>
</reference>
<dbReference type="PANTHER" id="PTHR37804:SF1">
    <property type="entry name" value="CDAA REGULATORY PROTEIN CDAR"/>
    <property type="match status" value="1"/>
</dbReference>
<name>A0ABS3T4K3_9FLAO</name>
<accession>A0ABS3T4K3</accession>
<proteinExistence type="predicted"/>
<organism evidence="1 2">
    <name type="scientific">Winogradskyella pelagia</name>
    <dbReference type="NCBI Taxonomy" id="2819984"/>
    <lineage>
        <taxon>Bacteria</taxon>
        <taxon>Pseudomonadati</taxon>
        <taxon>Bacteroidota</taxon>
        <taxon>Flavobacteriia</taxon>
        <taxon>Flavobacteriales</taxon>
        <taxon>Flavobacteriaceae</taxon>
        <taxon>Winogradskyella</taxon>
    </lineage>
</organism>
<dbReference type="Pfam" id="PF07949">
    <property type="entry name" value="YbbR"/>
    <property type="match status" value="1"/>
</dbReference>
<evidence type="ECO:0000313" key="1">
    <source>
        <dbReference type="EMBL" id="MBO3117364.1"/>
    </source>
</evidence>